<reference evidence="2 3" key="1">
    <citation type="submission" date="2024-09" db="EMBL/GenBank/DDBJ databases">
        <authorList>
            <person name="Sun Q."/>
            <person name="Mori K."/>
        </authorList>
    </citation>
    <scope>NUCLEOTIDE SEQUENCE [LARGE SCALE GENOMIC DNA]</scope>
    <source>
        <strain evidence="2 3">JCM 9626</strain>
    </source>
</reference>
<keyword evidence="3" id="KW-1185">Reference proteome</keyword>
<dbReference type="Pfam" id="PF05117">
    <property type="entry name" value="DUF695"/>
    <property type="match status" value="1"/>
</dbReference>
<organism evidence="2 3">
    <name type="scientific">Nocardioides plantarum</name>
    <dbReference type="NCBI Taxonomy" id="29299"/>
    <lineage>
        <taxon>Bacteria</taxon>
        <taxon>Bacillati</taxon>
        <taxon>Actinomycetota</taxon>
        <taxon>Actinomycetes</taxon>
        <taxon>Propionibacteriales</taxon>
        <taxon>Nocardioidaceae</taxon>
        <taxon>Nocardioides</taxon>
    </lineage>
</organism>
<gene>
    <name evidence="2" type="ORF">ACFFRI_05770</name>
</gene>
<dbReference type="Proteomes" id="UP001589750">
    <property type="component" value="Unassembled WGS sequence"/>
</dbReference>
<evidence type="ECO:0000259" key="1">
    <source>
        <dbReference type="Pfam" id="PF05117"/>
    </source>
</evidence>
<dbReference type="EMBL" id="JBHMDG010000007">
    <property type="protein sequence ID" value="MFB9312546.1"/>
    <property type="molecule type" value="Genomic_DNA"/>
</dbReference>
<protein>
    <submittedName>
        <fullName evidence="2">DUF695 domain-containing protein</fullName>
    </submittedName>
</protein>
<comment type="caution">
    <text evidence="2">The sequence shown here is derived from an EMBL/GenBank/DDBJ whole genome shotgun (WGS) entry which is preliminary data.</text>
</comment>
<accession>A0ABV5K7D5</accession>
<proteinExistence type="predicted"/>
<sequence>MADEGTNPPDFDAFWAWWGAGGAAACEAGIEAGTIEDLVDELNARVHALSPELTWELGPSETSAHRLVVSPEGNPAARATARRWLLAAPEPTETWTYADARPADPDPESGSIRVGDTEVDFAEIRVAATRVGHHVDVAVHHPLLRDLPEQARGVVVFISLDHTLGETDCETWIGNVEPALDPPADAVTLAGLRDLVAEVRADAIGEDGEPTWVMLQGELDGSPLMAVAQVPLASSFAPHLDAHLAVDVPFTDTTDEGLPAPGALDDLRALEDHVTTRLAGSGRLVAHETGRGRRTLHYYVDSARPTAGMVEAAVGGWTQGRVEVVHTPDPGWQAVRHLRT</sequence>
<dbReference type="RefSeq" id="WP_140007573.1">
    <property type="nucleotide sequence ID" value="NZ_JBHMDG010000007.1"/>
</dbReference>
<feature type="domain" description="DUF695" evidence="1">
    <location>
        <begin position="212"/>
        <end position="333"/>
    </location>
</feature>
<evidence type="ECO:0000313" key="3">
    <source>
        <dbReference type="Proteomes" id="UP001589750"/>
    </source>
</evidence>
<dbReference type="InterPro" id="IPR016097">
    <property type="entry name" value="DUF695"/>
</dbReference>
<name>A0ABV5K7D5_9ACTN</name>
<evidence type="ECO:0000313" key="2">
    <source>
        <dbReference type="EMBL" id="MFB9312546.1"/>
    </source>
</evidence>